<dbReference type="STRING" id="487316.BEN76_01795"/>
<name>A0A1P8EF45_9GAMM</name>
<dbReference type="AlphaFoldDB" id="A0A1P8EF45"/>
<evidence type="ECO:0000313" key="1">
    <source>
        <dbReference type="EMBL" id="APV34818.1"/>
    </source>
</evidence>
<protein>
    <recommendedName>
        <fullName evidence="3">XRE family transcriptional regulator</fullName>
    </recommendedName>
</protein>
<evidence type="ECO:0008006" key="3">
    <source>
        <dbReference type="Google" id="ProtNLM"/>
    </source>
</evidence>
<proteinExistence type="predicted"/>
<dbReference type="GO" id="GO:0003677">
    <property type="term" value="F:DNA binding"/>
    <property type="evidence" value="ECO:0007669"/>
    <property type="project" value="InterPro"/>
</dbReference>
<organism evidence="1 2">
    <name type="scientific">Acinetobacter soli</name>
    <dbReference type="NCBI Taxonomy" id="487316"/>
    <lineage>
        <taxon>Bacteria</taxon>
        <taxon>Pseudomonadati</taxon>
        <taxon>Pseudomonadota</taxon>
        <taxon>Gammaproteobacteria</taxon>
        <taxon>Moraxellales</taxon>
        <taxon>Moraxellaceae</taxon>
        <taxon>Acinetobacter</taxon>
    </lineage>
</organism>
<accession>A0A1P8EF45</accession>
<dbReference type="KEGG" id="asol:BEN76_01795"/>
<dbReference type="Pfam" id="PF06892">
    <property type="entry name" value="Phage_CP76"/>
    <property type="match status" value="1"/>
</dbReference>
<dbReference type="RefSeq" id="WP_076032067.1">
    <property type="nucleotide sequence ID" value="NZ_BKCR01000012.1"/>
</dbReference>
<sequence>MNELKLSKEIQTALFQMIHNSENCEPKDIAMAIGDSHNMVCNYANQNMPNHIPNLRKLEAMMMYTRNPALIKVWAHQLGYALVPVNCDDSKHHELSIFEAMMMHNVKAGKANKVVLNAFEDGVVTAQEYEEIHQIANGLIELIKAVDNAAFKHMKKYLSAIENEKA</sequence>
<evidence type="ECO:0000313" key="2">
    <source>
        <dbReference type="Proteomes" id="UP000185674"/>
    </source>
</evidence>
<dbReference type="EMBL" id="CP016896">
    <property type="protein sequence ID" value="APV34818.1"/>
    <property type="molecule type" value="Genomic_DNA"/>
</dbReference>
<gene>
    <name evidence="1" type="ORF">BEN76_01795</name>
</gene>
<dbReference type="Proteomes" id="UP000185674">
    <property type="component" value="Chromosome"/>
</dbReference>
<dbReference type="InterPro" id="IPR009679">
    <property type="entry name" value="Phage_186_CII-like"/>
</dbReference>
<reference evidence="1 2" key="1">
    <citation type="submission" date="2016-08" db="EMBL/GenBank/DDBJ databases">
        <title>Complete genome sequence of Acinetobacter baylyi strain GFJ2.</title>
        <authorList>
            <person name="Tabata M."/>
            <person name="Kuboki S."/>
            <person name="Gibu N."/>
            <person name="Kinouchi Y."/>
            <person name="Vangnai A."/>
            <person name="Kasai D."/>
            <person name="Fukuda M."/>
        </authorList>
    </citation>
    <scope>NUCLEOTIDE SEQUENCE [LARGE SCALE GENOMIC DNA]</scope>
    <source>
        <strain evidence="1 2">GFJ2</strain>
    </source>
</reference>